<dbReference type="EMBL" id="CAJNOU010012377">
    <property type="protein sequence ID" value="CAF1561407.1"/>
    <property type="molecule type" value="Genomic_DNA"/>
</dbReference>
<dbReference type="Proteomes" id="UP000663889">
    <property type="component" value="Unassembled WGS sequence"/>
</dbReference>
<comment type="caution">
    <text evidence="1">The sequence shown here is derived from an EMBL/GenBank/DDBJ whole genome shotgun (WGS) entry which is preliminary data.</text>
</comment>
<organism evidence="1 2">
    <name type="scientific">Rotaria sordida</name>
    <dbReference type="NCBI Taxonomy" id="392033"/>
    <lineage>
        <taxon>Eukaryota</taxon>
        <taxon>Metazoa</taxon>
        <taxon>Spiralia</taxon>
        <taxon>Gnathifera</taxon>
        <taxon>Rotifera</taxon>
        <taxon>Eurotatoria</taxon>
        <taxon>Bdelloidea</taxon>
        <taxon>Philodinida</taxon>
        <taxon>Philodinidae</taxon>
        <taxon>Rotaria</taxon>
    </lineage>
</organism>
<dbReference type="AlphaFoldDB" id="A0A815XTI1"/>
<accession>A0A815XTI1</accession>
<proteinExistence type="predicted"/>
<protein>
    <submittedName>
        <fullName evidence="1">Uncharacterized protein</fullName>
    </submittedName>
</protein>
<evidence type="ECO:0000313" key="2">
    <source>
        <dbReference type="Proteomes" id="UP000663889"/>
    </source>
</evidence>
<evidence type="ECO:0000313" key="1">
    <source>
        <dbReference type="EMBL" id="CAF1561407.1"/>
    </source>
</evidence>
<gene>
    <name evidence="1" type="ORF">SEV965_LOCUS39166</name>
</gene>
<sequence length="108" mass="12676">MNLGRGILMPLNAENIPSHANSHQQHILAISLNLRRYYTARILNLNATVTSERRLSTNLRNELDYKRNENVSLNNQLRNERLYQAEIVIDDIIVEIENKEEVVRFYLT</sequence>
<reference evidence="1" key="1">
    <citation type="submission" date="2021-02" db="EMBL/GenBank/DDBJ databases">
        <authorList>
            <person name="Nowell W R."/>
        </authorList>
    </citation>
    <scope>NUCLEOTIDE SEQUENCE</scope>
</reference>
<name>A0A815XTI1_9BILA</name>